<feature type="transmembrane region" description="Helical" evidence="2">
    <location>
        <begin position="212"/>
        <end position="234"/>
    </location>
</feature>
<accession>A0A8S1HNS9</accession>
<dbReference type="EMBL" id="CAJGYM010000065">
    <property type="protein sequence ID" value="CAD6196051.1"/>
    <property type="molecule type" value="Genomic_DNA"/>
</dbReference>
<evidence type="ECO:0000313" key="5">
    <source>
        <dbReference type="Proteomes" id="UP000835052"/>
    </source>
</evidence>
<organism evidence="4 5">
    <name type="scientific">Caenorhabditis auriculariae</name>
    <dbReference type="NCBI Taxonomy" id="2777116"/>
    <lineage>
        <taxon>Eukaryota</taxon>
        <taxon>Metazoa</taxon>
        <taxon>Ecdysozoa</taxon>
        <taxon>Nematoda</taxon>
        <taxon>Chromadorea</taxon>
        <taxon>Rhabditida</taxon>
        <taxon>Rhabditina</taxon>
        <taxon>Rhabditomorpha</taxon>
        <taxon>Rhabditoidea</taxon>
        <taxon>Rhabditidae</taxon>
        <taxon>Peloderinae</taxon>
        <taxon>Caenorhabditis</taxon>
    </lineage>
</organism>
<feature type="compositionally biased region" description="Basic and acidic residues" evidence="1">
    <location>
        <begin position="751"/>
        <end position="789"/>
    </location>
</feature>
<gene>
    <name evidence="4" type="ORF">CAUJ_LOCUS11967</name>
</gene>
<keyword evidence="3" id="KW-0732">Signal</keyword>
<comment type="caution">
    <text evidence="4">The sequence shown here is derived from an EMBL/GenBank/DDBJ whole genome shotgun (WGS) entry which is preliminary data.</text>
</comment>
<dbReference type="Proteomes" id="UP000835052">
    <property type="component" value="Unassembled WGS sequence"/>
</dbReference>
<evidence type="ECO:0000313" key="4">
    <source>
        <dbReference type="EMBL" id="CAD6196051.1"/>
    </source>
</evidence>
<dbReference type="AlphaFoldDB" id="A0A8S1HNS9"/>
<evidence type="ECO:0000256" key="1">
    <source>
        <dbReference type="SAM" id="MobiDB-lite"/>
    </source>
</evidence>
<keyword evidence="2" id="KW-0812">Transmembrane</keyword>
<keyword evidence="2" id="KW-1133">Transmembrane helix</keyword>
<keyword evidence="2" id="KW-0472">Membrane</keyword>
<feature type="signal peptide" evidence="3">
    <location>
        <begin position="1"/>
        <end position="28"/>
    </location>
</feature>
<keyword evidence="5" id="KW-1185">Reference proteome</keyword>
<sequence length="795" mass="89985">MGSSKPRLKRQLVFAFGILFCTLSTVTSQVKCCKRAAWAYPTGDAVPPECDFSRSKCTEGSITMEQPSSSSEMPTFLGNALRTGPISILDNTKVGIMIQHLIEIVHNGTVDNPYIFCKNWDLIRLENNVTEEIKLRLEKVANKTLAVCNTVTTPAPTAAPLNTTTTLTISSLSTTSNDTAGVPQQCAQSVASAAAAASASAKEKECPSKNGLLIGAVIVIVVLLVLLGISMYISIRLYFFRKDEDAAFAAYVSYVAQLMNSMVFFQSGRDVAMVHAVMMDGLRKKQAKLQSLTTEFHNRAIERNKKFEERQPLDPIKNFSLKRTIWDKKFETSDKREMTEEFIEAGQKYEAVKKVHQAGKEFEPPQGTRIWSDLRLKDHDKMEIAKLPEQQMIERNQIHYVKKNPPTAYLKRRQKAGLDPPSKVTTSVAKTEKSKMEEKKKEDKKAEERKKEDIKADGPKKAEAPKKDDQKAEEKKKEDTKAEAPKKDDAKKEEAAKQGDAPIKCVKVEDIVKRVVKEDDPKMVFIMPHENIQLEKCHPLSLLSPVQAKYDTFKTKSKVLRDTFAVFSLMMGELHEYYHIHAKVWALVNANANHVEIRMVENVRQNAGDYDKMNSTWPMHPGMKNEKNKSAIKNRPTYHTPFAYDDLKRLRASATAEEKRLLELLETEHAEMASLLHAEGLNYYYWFNKYIHPKPTILPGETLGDAIKRSLNKDECHNEIKAQMDYIHNLANPKDNLLKQQKELASTAPKTSEDKNSKDKKSKDKKSKEKSSKDKNSKDKNSKEKSSKEKKPKKA</sequence>
<feature type="compositionally biased region" description="Basic and acidic residues" evidence="1">
    <location>
        <begin position="430"/>
        <end position="497"/>
    </location>
</feature>
<feature type="region of interest" description="Disordered" evidence="1">
    <location>
        <begin position="412"/>
        <end position="499"/>
    </location>
</feature>
<evidence type="ECO:0000256" key="3">
    <source>
        <dbReference type="SAM" id="SignalP"/>
    </source>
</evidence>
<proteinExistence type="predicted"/>
<feature type="region of interest" description="Disordered" evidence="1">
    <location>
        <begin position="741"/>
        <end position="795"/>
    </location>
</feature>
<evidence type="ECO:0000256" key="2">
    <source>
        <dbReference type="SAM" id="Phobius"/>
    </source>
</evidence>
<feature type="chain" id="PRO_5035937504" evidence="3">
    <location>
        <begin position="29"/>
        <end position="795"/>
    </location>
</feature>
<name>A0A8S1HNS9_9PELO</name>
<reference evidence="4" key="1">
    <citation type="submission" date="2020-10" db="EMBL/GenBank/DDBJ databases">
        <authorList>
            <person name="Kikuchi T."/>
        </authorList>
    </citation>
    <scope>NUCLEOTIDE SEQUENCE</scope>
    <source>
        <strain evidence="4">NKZ352</strain>
    </source>
</reference>
<protein>
    <submittedName>
        <fullName evidence="4">Uncharacterized protein</fullName>
    </submittedName>
</protein>